<sequence>MLLALLLLRGSGLGDRKRRLGGAGEGQPMMPAGNYLYNYNAFVKGFSARDEHGHDNGLGMSLSTEAYALRLLYVAGPGPIAAGNLAFEAGVVYTRTQLDMDSVDSSTVSGISDITFGPSPGRHFGAYHDLLALLVTAPTGDQDPHRLVNVGRSAWRDSGILGLDLVSAPGYRSQRAGKRGL</sequence>
<dbReference type="InterPro" id="IPR025737">
    <property type="entry name" value="FApF"/>
</dbReference>
<proteinExistence type="predicted"/>
<evidence type="ECO:0000313" key="2">
    <source>
        <dbReference type="Proteomes" id="UP000477739"/>
    </source>
</evidence>
<protein>
    <recommendedName>
        <fullName evidence="3">Porin</fullName>
    </recommendedName>
</protein>
<name>A0A6L6IRB9_9ENTR</name>
<dbReference type="EMBL" id="WMJZ01000060">
    <property type="protein sequence ID" value="MTH48795.1"/>
    <property type="molecule type" value="Genomic_DNA"/>
</dbReference>
<dbReference type="Pfam" id="PF13557">
    <property type="entry name" value="Phenol_MetA_deg"/>
    <property type="match status" value="1"/>
</dbReference>
<dbReference type="Proteomes" id="UP000477739">
    <property type="component" value="Unassembled WGS sequence"/>
</dbReference>
<reference evidence="1 2" key="1">
    <citation type="submission" date="2019-11" db="EMBL/GenBank/DDBJ databases">
        <title>Escherichia alba sp. nov. isolated from the gut of plastic-eating superworms Zophobas atratus.</title>
        <authorList>
            <person name="Yang Y."/>
        </authorList>
    </citation>
    <scope>NUCLEOTIDE SEQUENCE [LARGE SCALE GENOMIC DNA]</scope>
    <source>
        <strain evidence="2">BIT-B35</strain>
    </source>
</reference>
<dbReference type="OrthoDB" id="191143at2"/>
<comment type="caution">
    <text evidence="1">The sequence shown here is derived from an EMBL/GenBank/DDBJ whole genome shotgun (WGS) entry which is preliminary data.</text>
</comment>
<dbReference type="AlphaFoldDB" id="A0A6L6IRB9"/>
<evidence type="ECO:0000313" key="1">
    <source>
        <dbReference type="EMBL" id="MTH48795.1"/>
    </source>
</evidence>
<keyword evidence="2" id="KW-1185">Reference proteome</keyword>
<organism evidence="1 2">
    <name type="scientific">Intestinirhabdus alba</name>
    <dbReference type="NCBI Taxonomy" id="2899544"/>
    <lineage>
        <taxon>Bacteria</taxon>
        <taxon>Pseudomonadati</taxon>
        <taxon>Pseudomonadota</taxon>
        <taxon>Gammaproteobacteria</taxon>
        <taxon>Enterobacterales</taxon>
        <taxon>Enterobacteriaceae</taxon>
        <taxon>Intestinirhabdus</taxon>
    </lineage>
</organism>
<evidence type="ECO:0008006" key="3">
    <source>
        <dbReference type="Google" id="ProtNLM"/>
    </source>
</evidence>
<accession>A0A6L6IRB9</accession>
<gene>
    <name evidence="1" type="ORF">GJV78_21665</name>
</gene>